<evidence type="ECO:0000256" key="1">
    <source>
        <dbReference type="ARBA" id="ARBA00008853"/>
    </source>
</evidence>
<comment type="caution">
    <text evidence="3">The sequence shown here is derived from an EMBL/GenBank/DDBJ whole genome shotgun (WGS) entry which is preliminary data.</text>
</comment>
<evidence type="ECO:0000259" key="2">
    <source>
        <dbReference type="Pfam" id="PF08450"/>
    </source>
</evidence>
<gene>
    <name evidence="3" type="ORF">PGX00_10510</name>
</gene>
<accession>A0ABT4YR75</accession>
<dbReference type="Gene3D" id="2.120.10.30">
    <property type="entry name" value="TolB, C-terminal domain"/>
    <property type="match status" value="1"/>
</dbReference>
<keyword evidence="4" id="KW-1185">Reference proteome</keyword>
<dbReference type="SUPFAM" id="SSF63829">
    <property type="entry name" value="Calcium-dependent phosphotriesterase"/>
    <property type="match status" value="1"/>
</dbReference>
<comment type="similarity">
    <text evidence="1">Belongs to the SMP-30/CGR1 family.</text>
</comment>
<proteinExistence type="inferred from homology"/>
<dbReference type="RefSeq" id="WP_272135965.1">
    <property type="nucleotide sequence ID" value="NZ_JAQLOI010000001.1"/>
</dbReference>
<reference evidence="3 4" key="1">
    <citation type="submission" date="2023-01" db="EMBL/GenBank/DDBJ databases">
        <title>Vibrio sp. KJ40-1 sp.nov, isolated from marine algae.</title>
        <authorList>
            <person name="Butt M."/>
            <person name="Kim J.M.J."/>
            <person name="Jeon C.O.C."/>
        </authorList>
    </citation>
    <scope>NUCLEOTIDE SEQUENCE [LARGE SCALE GENOMIC DNA]</scope>
    <source>
        <strain evidence="3 4">KJ40-1</strain>
    </source>
</reference>
<dbReference type="Proteomes" id="UP001210678">
    <property type="component" value="Unassembled WGS sequence"/>
</dbReference>
<sequence length="280" mass="30994">MDIAKLIVDCKNTHGEGIVWCEKRKQVLWTDIEGRFLWMYCPETQVSTSLEMPDRLCAFMIREDNTLLAGFDSYVAIMAIETNTVVKQFDFEPNNPFSRLNDGKSDGNGNFVVGGENESGDCSYNTSVIKIDRDLKVHTLIEDVTCANSICFSPDGSTMYYTDTPTSTIFAYDYSPDCVSLPTPKVLFKGEGRFSLPDGSTVDKEGYIWNAVWGSNAVIRIHPETGSIVRIIDVPAKNPTCVVIGGTNLKTLFITSSRKGLTDEELNEQPSSGGLYSIDL</sequence>
<evidence type="ECO:0000313" key="4">
    <source>
        <dbReference type="Proteomes" id="UP001210678"/>
    </source>
</evidence>
<dbReference type="InterPro" id="IPR011042">
    <property type="entry name" value="6-blade_b-propeller_TolB-like"/>
</dbReference>
<name>A0ABT4YR75_9VIBR</name>
<dbReference type="InterPro" id="IPR005511">
    <property type="entry name" value="SMP-30"/>
</dbReference>
<organism evidence="3 4">
    <name type="scientific">Vibrio algarum</name>
    <dbReference type="NCBI Taxonomy" id="3020714"/>
    <lineage>
        <taxon>Bacteria</taxon>
        <taxon>Pseudomonadati</taxon>
        <taxon>Pseudomonadota</taxon>
        <taxon>Gammaproteobacteria</taxon>
        <taxon>Vibrionales</taxon>
        <taxon>Vibrionaceae</taxon>
        <taxon>Vibrio</taxon>
    </lineage>
</organism>
<evidence type="ECO:0000313" key="3">
    <source>
        <dbReference type="EMBL" id="MDB1124054.1"/>
    </source>
</evidence>
<protein>
    <submittedName>
        <fullName evidence="3">SMP-30/gluconolactonase/LRE family protein</fullName>
    </submittedName>
</protein>
<dbReference type="PANTHER" id="PTHR10907">
    <property type="entry name" value="REGUCALCIN"/>
    <property type="match status" value="1"/>
</dbReference>
<feature type="domain" description="SMP-30/Gluconolactonase/LRE-like region" evidence="2">
    <location>
        <begin position="15"/>
        <end position="257"/>
    </location>
</feature>
<dbReference type="Pfam" id="PF08450">
    <property type="entry name" value="SGL"/>
    <property type="match status" value="1"/>
</dbReference>
<dbReference type="PRINTS" id="PR01790">
    <property type="entry name" value="SMP30FAMILY"/>
</dbReference>
<dbReference type="EMBL" id="JAQLOI010000001">
    <property type="protein sequence ID" value="MDB1124054.1"/>
    <property type="molecule type" value="Genomic_DNA"/>
</dbReference>
<dbReference type="PANTHER" id="PTHR10907:SF47">
    <property type="entry name" value="REGUCALCIN"/>
    <property type="match status" value="1"/>
</dbReference>
<dbReference type="InterPro" id="IPR013658">
    <property type="entry name" value="SGL"/>
</dbReference>